<dbReference type="InterPro" id="IPR051981">
    <property type="entry name" value="Glycosyltransf_32"/>
</dbReference>
<dbReference type="AlphaFoldDB" id="A0A0P5YNS2"/>
<dbReference type="GO" id="GO:0000139">
    <property type="term" value="C:Golgi membrane"/>
    <property type="evidence" value="ECO:0007669"/>
    <property type="project" value="UniProtKB-SubCell"/>
</dbReference>
<dbReference type="InterPro" id="IPR029044">
    <property type="entry name" value="Nucleotide-diphossugar_trans"/>
</dbReference>
<dbReference type="SUPFAM" id="SSF53448">
    <property type="entry name" value="Nucleotide-diphospho-sugar transferases"/>
    <property type="match status" value="1"/>
</dbReference>
<dbReference type="InterPro" id="IPR007652">
    <property type="entry name" value="A1-4-GlycosylTfrase_dom"/>
</dbReference>
<dbReference type="PANTHER" id="PTHR12042">
    <property type="entry name" value="LACTOSYLCERAMIDE 4-ALPHA-GALACTOSYLTRANSFERASE ALPHA- 1,4-GALACTOSYLTRANSFERASE"/>
    <property type="match status" value="1"/>
</dbReference>
<dbReference type="Pfam" id="PF04572">
    <property type="entry name" value="Gb3_synth"/>
    <property type="match status" value="1"/>
</dbReference>
<dbReference type="GO" id="GO:0006688">
    <property type="term" value="P:glycosphingolipid biosynthetic process"/>
    <property type="evidence" value="ECO:0007669"/>
    <property type="project" value="TreeGrafter"/>
</dbReference>
<dbReference type="GO" id="GO:0016758">
    <property type="term" value="F:hexosyltransferase activity"/>
    <property type="evidence" value="ECO:0007669"/>
    <property type="project" value="TreeGrafter"/>
</dbReference>
<dbReference type="Proteomes" id="UP000076858">
    <property type="component" value="Unassembled WGS sequence"/>
</dbReference>
<keyword evidence="3 7" id="KW-0328">Glycosyltransferase</keyword>
<evidence type="ECO:0000256" key="6">
    <source>
        <dbReference type="ARBA" id="ARBA00023136"/>
    </source>
</evidence>
<dbReference type="EMBL" id="LRGB01001581">
    <property type="protein sequence ID" value="KZS11282.1"/>
    <property type="molecule type" value="Genomic_DNA"/>
</dbReference>
<name>A0A0P5YNS2_9CRUS</name>
<organism evidence="7 8">
    <name type="scientific">Daphnia magna</name>
    <dbReference type="NCBI Taxonomy" id="35525"/>
    <lineage>
        <taxon>Eukaryota</taxon>
        <taxon>Metazoa</taxon>
        <taxon>Ecdysozoa</taxon>
        <taxon>Arthropoda</taxon>
        <taxon>Crustacea</taxon>
        <taxon>Branchiopoda</taxon>
        <taxon>Diplostraca</taxon>
        <taxon>Cladocera</taxon>
        <taxon>Anomopoda</taxon>
        <taxon>Daphniidae</taxon>
        <taxon>Daphnia</taxon>
    </lineage>
</organism>
<dbReference type="OrthoDB" id="409543at2759"/>
<dbReference type="PANTHER" id="PTHR12042:SF21">
    <property type="entry name" value="ALPHA1,4-GALACTOSYLTRANSFERASE 1-RELATED"/>
    <property type="match status" value="1"/>
</dbReference>
<evidence type="ECO:0000256" key="4">
    <source>
        <dbReference type="ARBA" id="ARBA00022679"/>
    </source>
</evidence>
<sequence length="405" mass="46062">MVGLYKKSENVVSCMIKMLLSPKTNIRLPSTLRSIGTVGLFLLGCSLAAFLVFVRTHPWTQNFYVQKEMEREILPRFDRSTCCVSVDRPEDICGRPNCTSSCLQKDRVTAALENDQVKFCSDEKEKAFFLETSGTGSLNFRQACSVESLALHNPNLTVNVLFLDAPIISSATALSKLKEKYSNIRLVSIRLDEYVAGTPLEHWYHCTKWRKGPYHVSHLSDGLRFMTLQKYGGYYFDLDVIVVQPVTYYRNFVGAAADGEYVASGVIHADRGNEVINLAVKEFVSNYRSHIWAHNGPHLLLRVLKNWCEVENLQSMNYVSCRGFNILPKSSFQPVHYSNTKEFFVQRLANKTLENPTWLNTNVVGVHTFNNLSKDRPIFKNSTQIYTWLAKTHCPVIFSVAPNVF</sequence>
<dbReference type="Gene3D" id="3.90.550.20">
    <property type="match status" value="1"/>
</dbReference>
<evidence type="ECO:0000313" key="7">
    <source>
        <dbReference type="EMBL" id="KZS11282.1"/>
    </source>
</evidence>
<comment type="subcellular location">
    <subcellularLocation>
        <location evidence="1">Golgi apparatus membrane</location>
        <topology evidence="1">Single-pass type II membrane protein</topology>
    </subcellularLocation>
</comment>
<gene>
    <name evidence="7" type="ORF">APZ42_024026</name>
</gene>
<keyword evidence="8" id="KW-1185">Reference proteome</keyword>
<protein>
    <submittedName>
        <fullName evidence="7">Lactosylceramide 4-alpha-galactosyltransferase</fullName>
    </submittedName>
</protein>
<evidence type="ECO:0000256" key="2">
    <source>
        <dbReference type="ARBA" id="ARBA00009003"/>
    </source>
</evidence>
<proteinExistence type="inferred from homology"/>
<keyword evidence="6" id="KW-0472">Membrane</keyword>
<accession>A0A0P5YNS2</accession>
<comment type="caution">
    <text evidence="7">The sequence shown here is derived from an EMBL/GenBank/DDBJ whole genome shotgun (WGS) entry which is preliminary data.</text>
</comment>
<evidence type="ECO:0000313" key="8">
    <source>
        <dbReference type="Proteomes" id="UP000076858"/>
    </source>
</evidence>
<comment type="similarity">
    <text evidence="2">Belongs to the glycosyltransferase 32 family.</text>
</comment>
<reference evidence="7 8" key="1">
    <citation type="submission" date="2016-03" db="EMBL/GenBank/DDBJ databases">
        <title>EvidentialGene: Evidence-directed Construction of Genes on Genomes.</title>
        <authorList>
            <person name="Gilbert D.G."/>
            <person name="Choi J.-H."/>
            <person name="Mockaitis K."/>
            <person name="Colbourne J."/>
            <person name="Pfrender M."/>
        </authorList>
    </citation>
    <scope>NUCLEOTIDE SEQUENCE [LARGE SCALE GENOMIC DNA]</scope>
    <source>
        <strain evidence="7 8">Xinb3</strain>
        <tissue evidence="7">Complete organism</tissue>
    </source>
</reference>
<keyword evidence="5" id="KW-0333">Golgi apparatus</keyword>
<keyword evidence="4 7" id="KW-0808">Transferase</keyword>
<dbReference type="STRING" id="35525.A0A0P5YNS2"/>
<evidence type="ECO:0000256" key="3">
    <source>
        <dbReference type="ARBA" id="ARBA00022676"/>
    </source>
</evidence>
<evidence type="ECO:0000256" key="5">
    <source>
        <dbReference type="ARBA" id="ARBA00023034"/>
    </source>
</evidence>
<dbReference type="InterPro" id="IPR007577">
    <property type="entry name" value="GlycoTrfase_DXD_sugar-bd_CS"/>
</dbReference>
<dbReference type="Pfam" id="PF04488">
    <property type="entry name" value="Gly_transf_sug"/>
    <property type="match status" value="1"/>
</dbReference>
<evidence type="ECO:0000256" key="1">
    <source>
        <dbReference type="ARBA" id="ARBA00004323"/>
    </source>
</evidence>